<dbReference type="PROSITE" id="PS00670">
    <property type="entry name" value="D_2_HYDROXYACID_DH_2"/>
    <property type="match status" value="1"/>
</dbReference>
<keyword evidence="3" id="KW-0520">NAD</keyword>
<evidence type="ECO:0000259" key="6">
    <source>
        <dbReference type="Pfam" id="PF02826"/>
    </source>
</evidence>
<reference evidence="7" key="1">
    <citation type="journal article" date="2020" name="Stud. Mycol.">
        <title>101 Dothideomycetes genomes: a test case for predicting lifestyles and emergence of pathogens.</title>
        <authorList>
            <person name="Haridas S."/>
            <person name="Albert R."/>
            <person name="Binder M."/>
            <person name="Bloem J."/>
            <person name="Labutti K."/>
            <person name="Salamov A."/>
            <person name="Andreopoulos B."/>
            <person name="Baker S."/>
            <person name="Barry K."/>
            <person name="Bills G."/>
            <person name="Bluhm B."/>
            <person name="Cannon C."/>
            <person name="Castanera R."/>
            <person name="Culley D."/>
            <person name="Daum C."/>
            <person name="Ezra D."/>
            <person name="Gonzalez J."/>
            <person name="Henrissat B."/>
            <person name="Kuo A."/>
            <person name="Liang C."/>
            <person name="Lipzen A."/>
            <person name="Lutzoni F."/>
            <person name="Magnuson J."/>
            <person name="Mondo S."/>
            <person name="Nolan M."/>
            <person name="Ohm R."/>
            <person name="Pangilinan J."/>
            <person name="Park H.-J."/>
            <person name="Ramirez L."/>
            <person name="Alfaro M."/>
            <person name="Sun H."/>
            <person name="Tritt A."/>
            <person name="Yoshinaga Y."/>
            <person name="Zwiers L.-H."/>
            <person name="Turgeon B."/>
            <person name="Goodwin S."/>
            <person name="Spatafora J."/>
            <person name="Crous P."/>
            <person name="Grigoriev I."/>
        </authorList>
    </citation>
    <scope>NUCLEOTIDE SEQUENCE</scope>
    <source>
        <strain evidence="7">CBS 122367</strain>
    </source>
</reference>
<dbReference type="Gene3D" id="3.40.50.720">
    <property type="entry name" value="NAD(P)-binding Rossmann-like Domain"/>
    <property type="match status" value="2"/>
</dbReference>
<evidence type="ECO:0000313" key="7">
    <source>
        <dbReference type="EMBL" id="KAF2682169.1"/>
    </source>
</evidence>
<evidence type="ECO:0000313" key="8">
    <source>
        <dbReference type="Proteomes" id="UP000799291"/>
    </source>
</evidence>
<dbReference type="EMBL" id="MU005588">
    <property type="protein sequence ID" value="KAF2682169.1"/>
    <property type="molecule type" value="Genomic_DNA"/>
</dbReference>
<organism evidence="7 8">
    <name type="scientific">Lentithecium fluviatile CBS 122367</name>
    <dbReference type="NCBI Taxonomy" id="1168545"/>
    <lineage>
        <taxon>Eukaryota</taxon>
        <taxon>Fungi</taxon>
        <taxon>Dikarya</taxon>
        <taxon>Ascomycota</taxon>
        <taxon>Pezizomycotina</taxon>
        <taxon>Dothideomycetes</taxon>
        <taxon>Pleosporomycetidae</taxon>
        <taxon>Pleosporales</taxon>
        <taxon>Massarineae</taxon>
        <taxon>Lentitheciaceae</taxon>
        <taxon>Lentithecium</taxon>
    </lineage>
</organism>
<protein>
    <submittedName>
        <fullName evidence="7">Lactate dehydrogenase</fullName>
    </submittedName>
</protein>
<dbReference type="Pfam" id="PF02826">
    <property type="entry name" value="2-Hacid_dh_C"/>
    <property type="match status" value="1"/>
</dbReference>
<proteinExistence type="inferred from homology"/>
<dbReference type="InterPro" id="IPR036291">
    <property type="entry name" value="NAD(P)-bd_dom_sf"/>
</dbReference>
<dbReference type="PANTHER" id="PTHR43026">
    <property type="entry name" value="2-HYDROXYACID DEHYDROGENASE HOMOLOG 1-RELATED"/>
    <property type="match status" value="1"/>
</dbReference>
<gene>
    <name evidence="7" type="ORF">K458DRAFT_444289</name>
</gene>
<sequence length="337" mass="36899">MKLAIFSTQAYDVQYFEHIHATKFTSKFDITFHPIRLTADTALLAKDATAVCVFVNDALGPDLLRLLHGYGVRAVLLRCCGYNGVDLKAAEDLGMLVANVPGYSPESIAEFAVAQIQTLNRKTHRAFNRVREGNFSLNGLVGFALYGRTVGLVGTGRIGVACARILHGFGCRLLAYDPYPSEAFKQYGEFTDLDTLLSQSDIVSLHCPLMPSTKHIVNEKFLNTMKKGAMLVNTSRGGLIETEAVIAALKTKQLGSLALDVYEGEESLFYGDHSGEVIGDDLLMRLLTFPNALVCGHQAFLTEESLQEIAETTLQTMDDFVEGRPCQHALTKVPVKS</sequence>
<dbReference type="OrthoDB" id="298012at2759"/>
<dbReference type="PANTHER" id="PTHR43026:SF1">
    <property type="entry name" value="2-HYDROXYACID DEHYDROGENASE HOMOLOG 1-RELATED"/>
    <property type="match status" value="1"/>
</dbReference>
<keyword evidence="2 4" id="KW-0560">Oxidoreductase</keyword>
<dbReference type="CDD" id="cd12183">
    <property type="entry name" value="LDH_like_2"/>
    <property type="match status" value="1"/>
</dbReference>
<dbReference type="InterPro" id="IPR006140">
    <property type="entry name" value="D-isomer_DH_NAD-bd"/>
</dbReference>
<evidence type="ECO:0000259" key="5">
    <source>
        <dbReference type="Pfam" id="PF00389"/>
    </source>
</evidence>
<name>A0A6G1IWA6_9PLEO</name>
<dbReference type="SUPFAM" id="SSF52283">
    <property type="entry name" value="Formate/glycerate dehydrogenase catalytic domain-like"/>
    <property type="match status" value="1"/>
</dbReference>
<evidence type="ECO:0000256" key="1">
    <source>
        <dbReference type="ARBA" id="ARBA00005854"/>
    </source>
</evidence>
<evidence type="ECO:0000256" key="2">
    <source>
        <dbReference type="ARBA" id="ARBA00023002"/>
    </source>
</evidence>
<dbReference type="SUPFAM" id="SSF51735">
    <property type="entry name" value="NAD(P)-binding Rossmann-fold domains"/>
    <property type="match status" value="1"/>
</dbReference>
<dbReference type="Pfam" id="PF00389">
    <property type="entry name" value="2-Hacid_dh"/>
    <property type="match status" value="1"/>
</dbReference>
<dbReference type="GO" id="GO:0051287">
    <property type="term" value="F:NAD binding"/>
    <property type="evidence" value="ECO:0007669"/>
    <property type="project" value="InterPro"/>
</dbReference>
<dbReference type="PROSITE" id="PS00671">
    <property type="entry name" value="D_2_HYDROXYACID_DH_3"/>
    <property type="match status" value="1"/>
</dbReference>
<dbReference type="InterPro" id="IPR058205">
    <property type="entry name" value="D-LDH-like"/>
</dbReference>
<dbReference type="GO" id="GO:0008720">
    <property type="term" value="F:D-lactate dehydrogenase (NAD+) activity"/>
    <property type="evidence" value="ECO:0007669"/>
    <property type="project" value="TreeGrafter"/>
</dbReference>
<dbReference type="InterPro" id="IPR029753">
    <property type="entry name" value="D-isomer_DH_CS"/>
</dbReference>
<dbReference type="InterPro" id="IPR006139">
    <property type="entry name" value="D-isomer_2_OHA_DH_cat_dom"/>
</dbReference>
<feature type="domain" description="D-isomer specific 2-hydroxyacid dehydrogenase NAD-binding" evidence="6">
    <location>
        <begin position="114"/>
        <end position="298"/>
    </location>
</feature>
<accession>A0A6G1IWA6</accession>
<evidence type="ECO:0000256" key="4">
    <source>
        <dbReference type="RuleBase" id="RU003719"/>
    </source>
</evidence>
<feature type="domain" description="D-isomer specific 2-hydroxyacid dehydrogenase catalytic" evidence="5">
    <location>
        <begin position="5"/>
        <end position="330"/>
    </location>
</feature>
<evidence type="ECO:0000256" key="3">
    <source>
        <dbReference type="ARBA" id="ARBA00023027"/>
    </source>
</evidence>
<dbReference type="Proteomes" id="UP000799291">
    <property type="component" value="Unassembled WGS sequence"/>
</dbReference>
<dbReference type="AlphaFoldDB" id="A0A6G1IWA6"/>
<comment type="similarity">
    <text evidence="1 4">Belongs to the D-isomer specific 2-hydroxyacid dehydrogenase family.</text>
</comment>
<keyword evidence="8" id="KW-1185">Reference proteome</keyword>